<reference evidence="3 4" key="1">
    <citation type="submission" date="2019-11" db="EMBL/GenBank/DDBJ databases">
        <title>Genome sequence of Deinococcus xianganensis Y35, AI-2 producing algicidal bacterium, isolated from lake water.</title>
        <authorList>
            <person name="Li Y."/>
        </authorList>
    </citation>
    <scope>NUCLEOTIDE SEQUENCE [LARGE SCALE GENOMIC DNA]</scope>
    <source>
        <strain evidence="3 4">Y35</strain>
    </source>
</reference>
<dbReference type="RefSeq" id="WP_160980069.1">
    <property type="nucleotide sequence ID" value="NZ_WVHK01000047.1"/>
</dbReference>
<organism evidence="3 4">
    <name type="scientific">Deinococcus xianganensis</name>
    <dbReference type="NCBI Taxonomy" id="1507289"/>
    <lineage>
        <taxon>Bacteria</taxon>
        <taxon>Thermotogati</taxon>
        <taxon>Deinococcota</taxon>
        <taxon>Deinococci</taxon>
        <taxon>Deinococcales</taxon>
        <taxon>Deinococcaceae</taxon>
        <taxon>Deinococcus</taxon>
    </lineage>
</organism>
<dbReference type="EMBL" id="WVHK01000047">
    <property type="protein sequence ID" value="MXV20513.1"/>
    <property type="molecule type" value="Genomic_DNA"/>
</dbReference>
<comment type="caution">
    <text evidence="3">The sequence shown here is derived from an EMBL/GenBank/DDBJ whole genome shotgun (WGS) entry which is preliminary data.</text>
</comment>
<evidence type="ECO:0000256" key="1">
    <source>
        <dbReference type="SAM" id="MobiDB-lite"/>
    </source>
</evidence>
<evidence type="ECO:0000313" key="4">
    <source>
        <dbReference type="Proteomes" id="UP000430519"/>
    </source>
</evidence>
<protein>
    <recommendedName>
        <fullName evidence="2">DM13 domain-containing protein</fullName>
    </recommendedName>
</protein>
<feature type="domain" description="DM13" evidence="2">
    <location>
        <begin position="74"/>
        <end position="179"/>
    </location>
</feature>
<dbReference type="Pfam" id="PF10517">
    <property type="entry name" value="DM13"/>
    <property type="match status" value="1"/>
</dbReference>
<dbReference type="PROSITE" id="PS51549">
    <property type="entry name" value="DM13"/>
    <property type="match status" value="1"/>
</dbReference>
<evidence type="ECO:0000259" key="2">
    <source>
        <dbReference type="PROSITE" id="PS51549"/>
    </source>
</evidence>
<dbReference type="PROSITE" id="PS51257">
    <property type="entry name" value="PROKAR_LIPOPROTEIN"/>
    <property type="match status" value="1"/>
</dbReference>
<dbReference type="AlphaFoldDB" id="A0A6I4YTS9"/>
<feature type="compositionally biased region" description="Low complexity" evidence="1">
    <location>
        <begin position="47"/>
        <end position="60"/>
    </location>
</feature>
<evidence type="ECO:0000313" key="3">
    <source>
        <dbReference type="EMBL" id="MXV20513.1"/>
    </source>
</evidence>
<gene>
    <name evidence="3" type="ORF">GLX28_12805</name>
</gene>
<proteinExistence type="predicted"/>
<feature type="region of interest" description="Disordered" evidence="1">
    <location>
        <begin position="33"/>
        <end position="60"/>
    </location>
</feature>
<name>A0A6I4YTS9_9DEIO</name>
<accession>A0A6I4YTS9</accession>
<dbReference type="Proteomes" id="UP000430519">
    <property type="component" value="Unassembled WGS sequence"/>
</dbReference>
<sequence>MTLTRTTPLLLTALITLTGCRATMQGTHDMQGTHAMSGGPEMTAGAMTKDGTSGSMSSDSMMKGEAMMKAALSGTFRALHAPTSGSVRLGRDAAGRVTVTITDLKTEPAPDLHVWLLPAGPVTDTPALRDAKYVDLGTIETSVTSRTLTVPDGVNVDGYTNVVLWCDQFSVAFAVAALNP</sequence>
<keyword evidence="4" id="KW-1185">Reference proteome</keyword>
<dbReference type="InterPro" id="IPR019545">
    <property type="entry name" value="DM13_domain"/>
</dbReference>